<evidence type="ECO:0000313" key="2">
    <source>
        <dbReference type="EMBL" id="SNS06569.1"/>
    </source>
</evidence>
<name>A0A239BFT0_9BACT</name>
<evidence type="ECO:0000259" key="1">
    <source>
        <dbReference type="Pfam" id="PF21751"/>
    </source>
</evidence>
<organism evidence="2 3">
    <name type="scientific">Humidesulfovibrio mexicanus</name>
    <dbReference type="NCBI Taxonomy" id="147047"/>
    <lineage>
        <taxon>Bacteria</taxon>
        <taxon>Pseudomonadati</taxon>
        <taxon>Thermodesulfobacteriota</taxon>
        <taxon>Desulfovibrionia</taxon>
        <taxon>Desulfovibrionales</taxon>
        <taxon>Desulfovibrionaceae</taxon>
        <taxon>Humidesulfovibrio</taxon>
    </lineage>
</organism>
<dbReference type="InterPro" id="IPR048551">
    <property type="entry name" value="DACNV"/>
</dbReference>
<evidence type="ECO:0000313" key="3">
    <source>
        <dbReference type="Proteomes" id="UP000198324"/>
    </source>
</evidence>
<dbReference type="RefSeq" id="WP_089274745.1">
    <property type="nucleotide sequence ID" value="NZ_FZOC01000005.1"/>
</dbReference>
<dbReference type="Pfam" id="PF21751">
    <property type="entry name" value="DACNV"/>
    <property type="match status" value="1"/>
</dbReference>
<keyword evidence="3" id="KW-1185">Reference proteome</keyword>
<accession>A0A239BFT0</accession>
<dbReference type="EMBL" id="FZOC01000005">
    <property type="protein sequence ID" value="SNS06569.1"/>
    <property type="molecule type" value="Genomic_DNA"/>
</dbReference>
<protein>
    <recommendedName>
        <fullName evidence="1">Probable sensor domain-containing protein</fullName>
    </recommendedName>
</protein>
<dbReference type="OrthoDB" id="177520at2"/>
<feature type="domain" description="Probable sensor" evidence="1">
    <location>
        <begin position="33"/>
        <end position="118"/>
    </location>
</feature>
<reference evidence="2 3" key="1">
    <citation type="submission" date="2017-06" db="EMBL/GenBank/DDBJ databases">
        <authorList>
            <person name="Kim H.J."/>
            <person name="Triplett B.A."/>
        </authorList>
    </citation>
    <scope>NUCLEOTIDE SEQUENCE [LARGE SCALE GENOMIC DNA]</scope>
    <source>
        <strain evidence="2 3">DSM 13116</strain>
    </source>
</reference>
<dbReference type="AlphaFoldDB" id="A0A239BFT0"/>
<proteinExistence type="predicted"/>
<gene>
    <name evidence="2" type="ORF">SAMN04488503_2534</name>
</gene>
<dbReference type="Proteomes" id="UP000198324">
    <property type="component" value="Unassembled WGS sequence"/>
</dbReference>
<sequence>MDSCIFPVDSVFIDALRRAVGPAPGDTPADRAQALLADAAQLAQLCSDCFWASLEQEEGRQVRGAIALCSPSASLLARSFTRPVPVSVKNLVELLTASPRSPLAVHGGAEGLEVWGIVDSEPEGGTRLRIAGNGKLLASRAGQVLALMHQGEVSIPVASDEASLAQLVARTLGMERALEQHANVPGRLIRIVSTMIRHGHGGSLVLTLPEDDSWRSAVSFRFCFDEASARVLYDSVRNFETMADEAKRGYDDLVSGRTGCDSLITLRERFEAVSFLRGLSESLFRRIGELGLVDGAVVMDMELRLYGFGAKLLYGPEEFDVATLDAVTGRLRKHVPLAELGGMRHQSAARFVNANRACDVFVASQDGRLSMFTWADVLQGVAVVQHLEHFLWEQQEG</sequence>